<dbReference type="AlphaFoldDB" id="K9D8E3"/>
<dbReference type="HOGENOM" id="CLU_080357_1_0_4"/>
<dbReference type="eggNOG" id="ENOG50335NT">
    <property type="taxonomic scope" value="Bacteria"/>
</dbReference>
<dbReference type="STRING" id="47229.LO55_736"/>
<dbReference type="Proteomes" id="UP000009874">
    <property type="component" value="Unassembled WGS sequence"/>
</dbReference>
<sequence>MPPCPDNTVAALPQNGKGGSRCCYYRAMHPAIDPSMRPPNPLRMRLRFLVPAMLAASLLAGCNPTYNWREHTSQEGRYKILFPAKPATFTRAVDLDGLQVEMTMTAAEVEGATFAVGAATAPDAGRARAALPAMRLALLRNIGAGTDAAPAPVARDGLRVEATGAANGKPMRLHGRFEARGERFYQVIVLGPANATPPEQVDQFLSSFAPL</sequence>
<gene>
    <name evidence="1" type="ORF">HMPREF9710_05211</name>
</gene>
<reference evidence="1 2" key="1">
    <citation type="submission" date="2012-09" db="EMBL/GenBank/DDBJ databases">
        <title>The Genome Sequence of Massilia timonae CCUG 45783.</title>
        <authorList>
            <consortium name="The Broad Institute Genome Sequencing Platform"/>
            <person name="Earl A."/>
            <person name="Ward D."/>
            <person name="Feldgarden M."/>
            <person name="Gevers D."/>
            <person name="Huys G."/>
            <person name="Walker B."/>
            <person name="Young S.K."/>
            <person name="Zeng Q."/>
            <person name="Gargeya S."/>
            <person name="Fitzgerald M."/>
            <person name="Haas B."/>
            <person name="Abouelleil A."/>
            <person name="Alvarado L."/>
            <person name="Arachchi H.M."/>
            <person name="Berlin A.M."/>
            <person name="Chapman S.B."/>
            <person name="Goldberg J."/>
            <person name="Griggs A."/>
            <person name="Gujja S."/>
            <person name="Hansen M."/>
            <person name="Howarth C."/>
            <person name="Imamovic A."/>
            <person name="Larimer J."/>
            <person name="McCowen C."/>
            <person name="Montmayeur A."/>
            <person name="Murphy C."/>
            <person name="Neiman D."/>
            <person name="Pearson M."/>
            <person name="Priest M."/>
            <person name="Roberts A."/>
            <person name="Saif S."/>
            <person name="Shea T."/>
            <person name="Sisk P."/>
            <person name="Sykes S."/>
            <person name="Wortman J."/>
            <person name="Nusbaum C."/>
            <person name="Birren B."/>
        </authorList>
    </citation>
    <scope>NUCLEOTIDE SEQUENCE [LARGE SCALE GENOMIC DNA]</scope>
    <source>
        <strain evidence="1 2">CCUG 45783</strain>
    </source>
</reference>
<keyword evidence="2" id="KW-1185">Reference proteome</keyword>
<proteinExistence type="predicted"/>
<comment type="caution">
    <text evidence="1">The sequence shown here is derived from an EMBL/GenBank/DDBJ whole genome shotgun (WGS) entry which is preliminary data.</text>
</comment>
<evidence type="ECO:0008006" key="3">
    <source>
        <dbReference type="Google" id="ProtNLM"/>
    </source>
</evidence>
<organism evidence="1 2">
    <name type="scientific">Massilia timonae CCUG 45783</name>
    <dbReference type="NCBI Taxonomy" id="883126"/>
    <lineage>
        <taxon>Bacteria</taxon>
        <taxon>Pseudomonadati</taxon>
        <taxon>Pseudomonadota</taxon>
        <taxon>Betaproteobacteria</taxon>
        <taxon>Burkholderiales</taxon>
        <taxon>Oxalobacteraceae</taxon>
        <taxon>Telluria group</taxon>
        <taxon>Massilia</taxon>
    </lineage>
</organism>
<evidence type="ECO:0000313" key="2">
    <source>
        <dbReference type="Proteomes" id="UP000009874"/>
    </source>
</evidence>
<name>K9D8E3_9BURK</name>
<protein>
    <recommendedName>
        <fullName evidence="3">Transmembrane protein</fullName>
    </recommendedName>
</protein>
<accession>K9D8E3</accession>
<evidence type="ECO:0000313" key="1">
    <source>
        <dbReference type="EMBL" id="EKU79506.1"/>
    </source>
</evidence>
<dbReference type="EMBL" id="AGZI01000070">
    <property type="protein sequence ID" value="EKU79506.1"/>
    <property type="molecule type" value="Genomic_DNA"/>
</dbReference>
<dbReference type="PATRIC" id="fig|883126.3.peg.5273"/>